<evidence type="ECO:0008006" key="4">
    <source>
        <dbReference type="Google" id="ProtNLM"/>
    </source>
</evidence>
<dbReference type="EMBL" id="LMTZ01000045">
    <property type="protein sequence ID" value="KST68800.1"/>
    <property type="molecule type" value="Genomic_DNA"/>
</dbReference>
<gene>
    <name evidence="1" type="ORF">BC008_32455</name>
    <name evidence="2" type="ORF">BC008_34140</name>
</gene>
<dbReference type="SUPFAM" id="SSF53756">
    <property type="entry name" value="UDP-Glycosyltransferase/glycogen phosphorylase"/>
    <property type="match status" value="1"/>
</dbReference>
<dbReference type="AlphaFoldDB" id="A0A0V7ZW00"/>
<sequence>MNDLSPLPLVSDPQTTSSSLQLLVLSNGHGEDVIAGSILQELQKQSHPPDIYALPLVGEGKAYHKLDIPLIGSVRTMPSGGFIYMDNKQLIRDVRGGLVQLTWKQIKAVRQWVKSQQKLGQKAAVLAVGDIVPLLFAWVSGANYAFVGTAKSEYYVRDEVGLLERTKKGSARWENFSGSIYHPWERWLMSRSRCKAVFPRDSLTTEILHTWKNIPAFDVGNPMMDGLEPRFPTQNLYRGDGELKEMERPLIVTLLPGSRSPEAYANWEVIMNAVSELTDWFREPELVTHTSKTIIFLGAIAPNLDLNTVCQSLENQGWRSYTESPIQIPDSHILTFKQKNAYTILTQNAYNECLHLGDLAIAMAGTATEQFVGLGKPAITIPGKGPQFNPAFAEAQSRHLGSSIILVEQPADLTKKICSLLEDPDKFHLIAKNGVRRMGKPGAAKRIAECLLEQFS</sequence>
<evidence type="ECO:0000313" key="1">
    <source>
        <dbReference type="EMBL" id="KST68137.1"/>
    </source>
</evidence>
<keyword evidence="3" id="KW-1185">Reference proteome</keyword>
<dbReference type="EMBL" id="LMTZ01000077">
    <property type="protein sequence ID" value="KST68137.1"/>
    <property type="molecule type" value="Genomic_DNA"/>
</dbReference>
<comment type="caution">
    <text evidence="2">The sequence shown here is derived from an EMBL/GenBank/DDBJ whole genome shotgun (WGS) entry which is preliminary data.</text>
</comment>
<reference evidence="2 3" key="1">
    <citation type="journal article" date="2015" name="Genome Announc.">
        <title>Draft Genome of the Euendolithic (true boring) Cyanobacterium Mastigocoleus testarum strain BC008.</title>
        <authorList>
            <person name="Guida B.S."/>
            <person name="Garcia-Pichel F."/>
        </authorList>
    </citation>
    <scope>NUCLEOTIDE SEQUENCE [LARGE SCALE GENOMIC DNA]</scope>
    <source>
        <strain evidence="2 3">BC008</strain>
    </source>
</reference>
<proteinExistence type="predicted"/>
<dbReference type="InterPro" id="IPR019994">
    <property type="entry name" value="Lipid-A-disac_synthase-rel_put"/>
</dbReference>
<dbReference type="NCBIfam" id="TIGR03492">
    <property type="entry name" value="lipid-A-disaccharide synthase-related protein"/>
    <property type="match status" value="1"/>
</dbReference>
<dbReference type="RefSeq" id="WP_027841986.1">
    <property type="nucleotide sequence ID" value="NZ_LMTZ01000045.1"/>
</dbReference>
<protein>
    <recommendedName>
        <fullName evidence="4">Lipid-A-disaccharide synthase</fullName>
    </recommendedName>
</protein>
<organism evidence="2 3">
    <name type="scientific">Mastigocoleus testarum BC008</name>
    <dbReference type="NCBI Taxonomy" id="371196"/>
    <lineage>
        <taxon>Bacteria</taxon>
        <taxon>Bacillati</taxon>
        <taxon>Cyanobacteriota</taxon>
        <taxon>Cyanophyceae</taxon>
        <taxon>Nostocales</taxon>
        <taxon>Hapalosiphonaceae</taxon>
        <taxon>Mastigocoleus</taxon>
    </lineage>
</organism>
<dbReference type="OrthoDB" id="29253at2"/>
<dbReference type="PANTHER" id="PTHR39517">
    <property type="entry name" value="SLL0192 PROTEIN"/>
    <property type="match status" value="1"/>
</dbReference>
<accession>A0A0V7ZW00</accession>
<dbReference type="PANTHER" id="PTHR39517:SF1">
    <property type="entry name" value="LIPID-A-DISACCHARIDE SYNTHASE"/>
    <property type="match status" value="1"/>
</dbReference>
<dbReference type="Proteomes" id="UP000053372">
    <property type="component" value="Unassembled WGS sequence"/>
</dbReference>
<name>A0A0V7ZW00_9CYAN</name>
<evidence type="ECO:0000313" key="2">
    <source>
        <dbReference type="EMBL" id="KST68800.1"/>
    </source>
</evidence>
<evidence type="ECO:0000313" key="3">
    <source>
        <dbReference type="Proteomes" id="UP000053372"/>
    </source>
</evidence>